<dbReference type="InterPro" id="IPR013708">
    <property type="entry name" value="Shikimate_DH-bd_N"/>
</dbReference>
<evidence type="ECO:0000259" key="1">
    <source>
        <dbReference type="Pfam" id="PF08501"/>
    </source>
</evidence>
<evidence type="ECO:0000313" key="3">
    <source>
        <dbReference type="Proteomes" id="UP000019241"/>
    </source>
</evidence>
<accession>W7DS32</accession>
<dbReference type="Gene3D" id="3.40.50.10860">
    <property type="entry name" value="Leucine Dehydrogenase, chain A, domain 1"/>
    <property type="match status" value="1"/>
</dbReference>
<dbReference type="Proteomes" id="UP000019241">
    <property type="component" value="Unassembled WGS sequence"/>
</dbReference>
<name>W7DS32_9LIST</name>
<reference evidence="2 3" key="1">
    <citation type="submission" date="2012-12" db="EMBL/GenBank/DDBJ databases">
        <title>Novel taxa of Listeriaceae from agricultural environments in the United States.</title>
        <authorList>
            <person name="den Bakker H.C."/>
            <person name="Allred A."/>
            <person name="Warchocki S."/>
            <person name="Wright E.M."/>
            <person name="Burrell A."/>
            <person name="Nightingale K.K."/>
            <person name="Kephart D."/>
            <person name="Wiedmann M."/>
        </authorList>
    </citation>
    <scope>NUCLEOTIDE SEQUENCE [LARGE SCALE GENOMIC DNA]</scope>
    <source>
        <strain evidence="2 3">FSL S10-1203</strain>
    </source>
</reference>
<proteinExistence type="predicted"/>
<comment type="caution">
    <text evidence="2">The sequence shown here is derived from an EMBL/GenBank/DDBJ whole genome shotgun (WGS) entry which is preliminary data.</text>
</comment>
<dbReference type="AlphaFoldDB" id="W7DS32"/>
<gene>
    <name evidence="2" type="primary">aroE</name>
    <name evidence="2" type="ORF">MCOL2_02287</name>
</gene>
<keyword evidence="2" id="KW-0560">Oxidoreductase</keyword>
<dbReference type="Pfam" id="PF08501">
    <property type="entry name" value="Shikimate_dh_N"/>
    <property type="match status" value="1"/>
</dbReference>
<dbReference type="InterPro" id="IPR046346">
    <property type="entry name" value="Aminoacid_DH-like_N_sf"/>
</dbReference>
<dbReference type="EC" id="1.1.1.25" evidence="2"/>
<dbReference type="GO" id="GO:0004764">
    <property type="term" value="F:shikimate 3-dehydrogenase (NADP+) activity"/>
    <property type="evidence" value="ECO:0007669"/>
    <property type="project" value="UniProtKB-EC"/>
</dbReference>
<evidence type="ECO:0000313" key="2">
    <source>
        <dbReference type="EMBL" id="EUJ64494.1"/>
    </source>
</evidence>
<dbReference type="SUPFAM" id="SSF53223">
    <property type="entry name" value="Aminoacid dehydrogenase-like, N-terminal domain"/>
    <property type="match status" value="1"/>
</dbReference>
<feature type="domain" description="Shikimate dehydrogenase substrate binding N-terminal" evidence="1">
    <location>
        <begin position="6"/>
        <end position="48"/>
    </location>
</feature>
<dbReference type="EMBL" id="AODM01000006">
    <property type="protein sequence ID" value="EUJ64494.1"/>
    <property type="molecule type" value="Genomic_DNA"/>
</dbReference>
<protein>
    <submittedName>
        <fullName evidence="2">Shikimate 5-dehydrogenase</fullName>
        <ecNumber evidence="2">1.1.1.25</ecNumber>
    </submittedName>
</protein>
<organism evidence="2 3">
    <name type="scientific">Listeria fleischmannii FSL S10-1203</name>
    <dbReference type="NCBI Taxonomy" id="1265822"/>
    <lineage>
        <taxon>Bacteria</taxon>
        <taxon>Bacillati</taxon>
        <taxon>Bacillota</taxon>
        <taxon>Bacilli</taxon>
        <taxon>Bacillales</taxon>
        <taxon>Listeriaceae</taxon>
        <taxon>Listeria</taxon>
    </lineage>
</organism>
<sequence length="54" mass="6196">MKNFAVIGNPISHSLSPEMHNAAILDLGIDADYTRKQLSIEQFDKEFPLFFEKK</sequence>
<dbReference type="PATRIC" id="fig|1265822.4.peg.470"/>